<dbReference type="CDD" id="cd10150">
    <property type="entry name" value="CobN_like"/>
    <property type="match status" value="1"/>
</dbReference>
<feature type="region of interest" description="Disordered" evidence="1">
    <location>
        <begin position="1227"/>
        <end position="1264"/>
    </location>
</feature>
<dbReference type="Pfam" id="PF02514">
    <property type="entry name" value="CobN-Mg_chel"/>
    <property type="match status" value="1"/>
</dbReference>
<keyword evidence="2" id="KW-0812">Transmembrane</keyword>
<dbReference type="RefSeq" id="WP_207678854.1">
    <property type="nucleotide sequence ID" value="NZ_CP061800.1"/>
</dbReference>
<dbReference type="InterPro" id="IPR003672">
    <property type="entry name" value="CobN/Mg_chltase"/>
</dbReference>
<keyword evidence="6" id="KW-1185">Reference proteome</keyword>
<evidence type="ECO:0000256" key="1">
    <source>
        <dbReference type="SAM" id="MobiDB-lite"/>
    </source>
</evidence>
<gene>
    <name evidence="5" type="ORF">dnm_068890</name>
</gene>
<evidence type="ECO:0000313" key="6">
    <source>
        <dbReference type="Proteomes" id="UP000663722"/>
    </source>
</evidence>
<keyword evidence="2" id="KW-1133">Transmembrane helix</keyword>
<keyword evidence="2" id="KW-0472">Membrane</keyword>
<feature type="transmembrane region" description="Helical" evidence="2">
    <location>
        <begin position="1281"/>
        <end position="1301"/>
    </location>
</feature>
<dbReference type="KEGG" id="dmm:dnm_068890"/>
<feature type="compositionally biased region" description="Basic and acidic residues" evidence="1">
    <location>
        <begin position="1237"/>
        <end position="1248"/>
    </location>
</feature>
<evidence type="ECO:0000313" key="5">
    <source>
        <dbReference type="EMBL" id="QTA90827.1"/>
    </source>
</evidence>
<evidence type="ECO:0000256" key="3">
    <source>
        <dbReference type="SAM" id="SignalP"/>
    </source>
</evidence>
<name>A0A975BST6_9BACT</name>
<evidence type="ECO:0000256" key="2">
    <source>
        <dbReference type="SAM" id="Phobius"/>
    </source>
</evidence>
<protein>
    <submittedName>
        <fullName evidence="5">Chelatase domain-containing protein</fullName>
    </submittedName>
</protein>
<feature type="signal peptide" evidence="3">
    <location>
        <begin position="1"/>
        <end position="21"/>
    </location>
</feature>
<keyword evidence="3" id="KW-0732">Signal</keyword>
<accession>A0A975BST6</accession>
<sequence length="1305" mass="149095">MNLRKLLVITILLLIPSVTNAGSVSLLVIDANTYLVNKAVKGLELPENIQVKYFTHEDLTRDKQANDFVDKSEVIIVDVMMQELSEYLIQHIRFEGKKIYAVRGTRDDDALKAKGFIFDLDIKEYYSHLIPKNIRNLVYKLIHRELNAPVHYDDVIKLPELRLYHPDADEIFTSYEAYEKWYDQSGHKKNAPRIGVMCFGSSLIEGQMAHISYLIQRLETAGFNVLPAFGKDITVLRKIIADENRNARADLILAFTLKFYSTIDDELKSLINDLNIPIINAVNLYSSTIEEWRKDPVGIPPMDVMWNIANSEISGIIEPTPLSGKKKIFDKASGRDFFIHLPIKENIELLIPRIRKWVALKQKENKEKQIAILYYNHSQGKQNIGASYLNVFRSLELILNRMKQEGYAVTLDERITEDGIKDLVLKYGRNIGSWSPGELDKMLSEEKVVRVPVSTYKTWFEKLPEEFKANVIRQWGKVEDSKMMIKDGSFVMPAVMLGNVVILPEPSRGWGDDPMKLYHDPTVYPHHQYIAAYLWLKYEFNADAMIHLGTHATHEWLPGKQAGLSDSCPPEVLITDIPNLYPYIVDDVGEGIQAKRRGRGVIIDHLTPPLKESGLYHEYAELYDLISSYNRSVSVKSETSEAKLEKIKQKAVKMGIDKDLEIKVFDEEGIEEIEHYLLEVKTNFMPYGMHTFGKSFDGDALEDMVKCVLKRNDDVNPDDLRKGFAASGPREINHLIKGLNGGYIPSGEGNDPVRNPSAIPTGKNFFGFDPDKIPSKVAWELGKKAAEDIIEKHLKEKKTYPEKVAVVVWATETIRNEGINESTILYLMGMKPVWDKSGRVKRVEVIPGRELKRPRIDVLINPSGLYRDLFPNMLLFLDDAVQKAAVQEDIENLIRKHTEEMRSHLIASGMDEKEADLFSKIRIFTEKPGTYGTGVSEMTSASGVWESDEEIVKVYENRVGFAFGLGKWGEPAQEVFKNNLKHVNTAIHSVSSNVYGTMDNDDVFQYLGGLSLAVKKESGETPDTLISMQRDPEKAEIEDVAKTIGRELRSRYFNPKWIEGMKKEKYAGAREIEKFVEYMWGWQVTVPYAVDKTKWEQTYEVYVEDKYGLDIKEFFNKENPWAYQSVTARMLETVRKKYWQADEKVTQKLAVEYALNVVEKGVACCDHTCNNPVLNQMVVNIISLPGVMSPEMVEKFRMAIEQAAQKSLEEQVRARKELQKQLNEGFDKNKKFSQNKESSKKADSEKQEAASASEADSKNVEGYKMEDMQQKDDTTDMSSSGVQWFASVFVFLILGLFVYGMKRFR</sequence>
<dbReference type="PANTHER" id="PTHR44119:SF4">
    <property type="entry name" value="AEROBIC COBALTOCHELATASE SUBUNIT COBN"/>
    <property type="match status" value="1"/>
</dbReference>
<feature type="chain" id="PRO_5037769228" evidence="3">
    <location>
        <begin position="22"/>
        <end position="1305"/>
    </location>
</feature>
<reference evidence="5" key="1">
    <citation type="journal article" date="2021" name="Microb. Physiol.">
        <title>Proteogenomic Insights into the Physiology of Marine, Sulfate-Reducing, Filamentous Desulfonema limicola and Desulfonema magnum.</title>
        <authorList>
            <person name="Schnaars V."/>
            <person name="Wohlbrand L."/>
            <person name="Scheve S."/>
            <person name="Hinrichs C."/>
            <person name="Reinhardt R."/>
            <person name="Rabus R."/>
        </authorList>
    </citation>
    <scope>NUCLEOTIDE SEQUENCE</scope>
    <source>
        <strain evidence="5">4be13</strain>
    </source>
</reference>
<organism evidence="5 6">
    <name type="scientific">Desulfonema magnum</name>
    <dbReference type="NCBI Taxonomy" id="45655"/>
    <lineage>
        <taxon>Bacteria</taxon>
        <taxon>Pseudomonadati</taxon>
        <taxon>Thermodesulfobacteriota</taxon>
        <taxon>Desulfobacteria</taxon>
        <taxon>Desulfobacterales</taxon>
        <taxon>Desulfococcaceae</taxon>
        <taxon>Desulfonema</taxon>
    </lineage>
</organism>
<feature type="domain" description="CobN/magnesium chelatase" evidence="4">
    <location>
        <begin position="124"/>
        <end position="724"/>
    </location>
</feature>
<dbReference type="Proteomes" id="UP000663722">
    <property type="component" value="Chromosome"/>
</dbReference>
<proteinExistence type="predicted"/>
<dbReference type="PANTHER" id="PTHR44119">
    <property type="entry name" value="MAGNESIUM-CHELATASE SUBUNIT CHLH, CHLOROPLASTIC"/>
    <property type="match status" value="1"/>
</dbReference>
<dbReference type="EMBL" id="CP061800">
    <property type="protein sequence ID" value="QTA90827.1"/>
    <property type="molecule type" value="Genomic_DNA"/>
</dbReference>
<evidence type="ECO:0000259" key="4">
    <source>
        <dbReference type="Pfam" id="PF02514"/>
    </source>
</evidence>
<feature type="compositionally biased region" description="Basic and acidic residues" evidence="1">
    <location>
        <begin position="1255"/>
        <end position="1264"/>
    </location>
</feature>